<evidence type="ECO:0000313" key="2">
    <source>
        <dbReference type="Proteomes" id="UP000553459"/>
    </source>
</evidence>
<name>A0A845PSW7_9FLAO</name>
<comment type="caution">
    <text evidence="1">The sequence shown here is derived from an EMBL/GenBank/DDBJ whole genome shotgun (WGS) entry which is preliminary data.</text>
</comment>
<keyword evidence="2" id="KW-1185">Reference proteome</keyword>
<organism evidence="1 2">
    <name type="scientific">Elizabethkingia argenteiflava</name>
    <dbReference type="NCBI Taxonomy" id="2681556"/>
    <lineage>
        <taxon>Bacteria</taxon>
        <taxon>Pseudomonadati</taxon>
        <taxon>Bacteroidota</taxon>
        <taxon>Flavobacteriia</taxon>
        <taxon>Flavobacteriales</taxon>
        <taxon>Weeksellaceae</taxon>
        <taxon>Elizabethkingia</taxon>
    </lineage>
</organism>
<dbReference type="EMBL" id="JAAABJ010000202">
    <property type="protein sequence ID" value="NAW50131.1"/>
    <property type="molecule type" value="Genomic_DNA"/>
</dbReference>
<reference evidence="1 2" key="1">
    <citation type="submission" date="2019-11" db="EMBL/GenBank/DDBJ databases">
        <title>Characterization of Elizabethkingia argenteiflava sp. nov., isolated from inner surface of Soybean Pods.</title>
        <authorList>
            <person name="Mo S."/>
        </authorList>
    </citation>
    <scope>NUCLEOTIDE SEQUENCE [LARGE SCALE GENOMIC DNA]</scope>
    <source>
        <strain evidence="1 2">YB22</strain>
    </source>
</reference>
<protein>
    <submittedName>
        <fullName evidence="1">Uncharacterized protein</fullName>
    </submittedName>
</protein>
<accession>A0A845PSW7</accession>
<dbReference type="RefSeq" id="WP_166518498.1">
    <property type="nucleotide sequence ID" value="NZ_JAAABJ010000202.1"/>
</dbReference>
<dbReference type="Proteomes" id="UP000553459">
    <property type="component" value="Unassembled WGS sequence"/>
</dbReference>
<sequence>MNVTIETFFCPYCDEATEIYLRLVTTILFADDENSLRKGIEKLKAQVPLDDHFVYGFGAHHLWVYHKKNKIKSKQYSFL</sequence>
<gene>
    <name evidence="1" type="ORF">GNY06_01580</name>
</gene>
<dbReference type="AlphaFoldDB" id="A0A845PSW7"/>
<proteinExistence type="predicted"/>
<evidence type="ECO:0000313" key="1">
    <source>
        <dbReference type="EMBL" id="NAW50131.1"/>
    </source>
</evidence>